<comment type="caution">
    <text evidence="1">The sequence shown here is derived from an EMBL/GenBank/DDBJ whole genome shotgun (WGS) entry which is preliminary data.</text>
</comment>
<reference evidence="2" key="1">
    <citation type="journal article" date="2019" name="Int. J. Syst. Evol. Microbiol.">
        <title>The Global Catalogue of Microorganisms (GCM) 10K type strain sequencing project: providing services to taxonomists for standard genome sequencing and annotation.</title>
        <authorList>
            <consortium name="The Broad Institute Genomics Platform"/>
            <consortium name="The Broad Institute Genome Sequencing Center for Infectious Disease"/>
            <person name="Wu L."/>
            <person name="Ma J."/>
        </authorList>
    </citation>
    <scope>NUCLEOTIDE SEQUENCE [LARGE SCALE GENOMIC DNA]</scope>
    <source>
        <strain evidence="2">JCM 16001</strain>
    </source>
</reference>
<sequence>MDQVRDGVLGGVVALLQVGEEALSPHEAFELPPALDVPVERRGGDPNFCVATRQW</sequence>
<evidence type="ECO:0000313" key="2">
    <source>
        <dbReference type="Proteomes" id="UP001499851"/>
    </source>
</evidence>
<name>A0ABP4RPI2_9ACTN</name>
<keyword evidence="2" id="KW-1185">Reference proteome</keyword>
<proteinExistence type="predicted"/>
<dbReference type="RefSeq" id="WP_344480202.1">
    <property type="nucleotide sequence ID" value="NZ_BAAAQF010000001.1"/>
</dbReference>
<evidence type="ECO:0000313" key="1">
    <source>
        <dbReference type="EMBL" id="GAA1659321.1"/>
    </source>
</evidence>
<protein>
    <submittedName>
        <fullName evidence="1">Uncharacterized protein</fullName>
    </submittedName>
</protein>
<dbReference type="EMBL" id="BAAAQF010000001">
    <property type="protein sequence ID" value="GAA1659321.1"/>
    <property type="molecule type" value="Genomic_DNA"/>
</dbReference>
<accession>A0ABP4RPI2</accession>
<gene>
    <name evidence="1" type="ORF">GCM10009830_00370</name>
</gene>
<dbReference type="Proteomes" id="UP001499851">
    <property type="component" value="Unassembled WGS sequence"/>
</dbReference>
<organism evidence="1 2">
    <name type="scientific">Glycomyces endophyticus</name>
    <dbReference type="NCBI Taxonomy" id="480996"/>
    <lineage>
        <taxon>Bacteria</taxon>
        <taxon>Bacillati</taxon>
        <taxon>Actinomycetota</taxon>
        <taxon>Actinomycetes</taxon>
        <taxon>Glycomycetales</taxon>
        <taxon>Glycomycetaceae</taxon>
        <taxon>Glycomyces</taxon>
    </lineage>
</organism>